<feature type="domain" description="Aminoglycoside phosphotransferase" evidence="1">
    <location>
        <begin position="187"/>
        <end position="261"/>
    </location>
</feature>
<evidence type="ECO:0000313" key="2">
    <source>
        <dbReference type="EMBL" id="SCW87635.1"/>
    </source>
</evidence>
<evidence type="ECO:0000313" key="3">
    <source>
        <dbReference type="Proteomes" id="UP000199542"/>
    </source>
</evidence>
<dbReference type="PANTHER" id="PTHR43883">
    <property type="entry name" value="SLR0207 PROTEIN"/>
    <property type="match status" value="1"/>
</dbReference>
<dbReference type="InterPro" id="IPR002575">
    <property type="entry name" value="Aminoglycoside_PTrfase"/>
</dbReference>
<dbReference type="Pfam" id="PF01636">
    <property type="entry name" value="APH"/>
    <property type="match status" value="1"/>
</dbReference>
<dbReference type="Pfam" id="PF13671">
    <property type="entry name" value="AAA_33"/>
    <property type="match status" value="1"/>
</dbReference>
<proteinExistence type="predicted"/>
<dbReference type="PANTHER" id="PTHR43883:SF1">
    <property type="entry name" value="GLUCONOKINASE"/>
    <property type="match status" value="1"/>
</dbReference>
<dbReference type="SUPFAM" id="SSF56112">
    <property type="entry name" value="Protein kinase-like (PK-like)"/>
    <property type="match status" value="1"/>
</dbReference>
<sequence length="515" mass="57179">MGLDDQREAIAFLSDPKSYGLSVPVDVIETHISRIFLAGPRAYKMKKAVKLPYVDFSTAALRLNACQKEVELNRLTAPGLYLGVKTLSRDKDGAVCFAKDGTCIDAVVEMTRFDQDLLFDRLAAADKLTDDLMTSTARMIVRYHQDAIVTQGKDGVAEMEAVLSVNRAGFATSTLFTEDEIVSLDWLFRRALERHADRLRTRGATGRIRRCHGDLHLRNICLLDGEPRLFDCIEFNDAIATVDVLYDLAFLLMDLWHRGHRHHANLVANRYFDESDNEDGFTLLPFFLAVRAAVRAHVTATQAETAKENIDVLRAEARSYFALAQELLGAQPPRLIALGGLSGSGKTTVAERLAPHIGTAPGARIIESDRLRKAMHGVPAETRLPKAAYRREVSQRVYTEMVLRTDAILSDGGCVVADAVFDDAGHRAAIETPARRRSIRFSGFWLDAEPALLWKRVEDRRGGPSDARLEVLVMQLSRRVDDLAWRKIDASKSADLICDEILAESMSDEPATAGT</sequence>
<dbReference type="Proteomes" id="UP000199542">
    <property type="component" value="Unassembled WGS sequence"/>
</dbReference>
<dbReference type="Gene3D" id="3.40.50.300">
    <property type="entry name" value="P-loop containing nucleotide triphosphate hydrolases"/>
    <property type="match status" value="1"/>
</dbReference>
<evidence type="ECO:0000259" key="1">
    <source>
        <dbReference type="Pfam" id="PF01636"/>
    </source>
</evidence>
<dbReference type="InterPro" id="IPR052732">
    <property type="entry name" value="Cell-binding_unc_protein"/>
</dbReference>
<reference evidence="2 3" key="1">
    <citation type="submission" date="2016-10" db="EMBL/GenBank/DDBJ databases">
        <authorList>
            <person name="de Groot N.N."/>
        </authorList>
    </citation>
    <scope>NUCLEOTIDE SEQUENCE [LARGE SCALE GENOMIC DNA]</scope>
    <source>
        <strain evidence="2 3">CGMCC 1.3401</strain>
    </source>
</reference>
<gene>
    <name evidence="2" type="ORF">SAMN02927900_05986</name>
</gene>
<dbReference type="EMBL" id="FMTM01000016">
    <property type="protein sequence ID" value="SCW87635.1"/>
    <property type="molecule type" value="Genomic_DNA"/>
</dbReference>
<organism evidence="2 3">
    <name type="scientific">Rhizobium mongolense subsp. loessense</name>
    <dbReference type="NCBI Taxonomy" id="158890"/>
    <lineage>
        <taxon>Bacteria</taxon>
        <taxon>Pseudomonadati</taxon>
        <taxon>Pseudomonadota</taxon>
        <taxon>Alphaproteobacteria</taxon>
        <taxon>Hyphomicrobiales</taxon>
        <taxon>Rhizobiaceae</taxon>
        <taxon>Rhizobium/Agrobacterium group</taxon>
        <taxon>Rhizobium</taxon>
    </lineage>
</organism>
<protein>
    <recommendedName>
        <fullName evidence="1">Aminoglycoside phosphotransferase domain-containing protein</fullName>
    </recommendedName>
</protein>
<dbReference type="Gene3D" id="3.90.1200.10">
    <property type="match status" value="1"/>
</dbReference>
<name>A0A1G4U3Y9_9HYPH</name>
<dbReference type="AlphaFoldDB" id="A0A1G4U3Y9"/>
<dbReference type="InterPro" id="IPR011009">
    <property type="entry name" value="Kinase-like_dom_sf"/>
</dbReference>
<dbReference type="SUPFAM" id="SSF52540">
    <property type="entry name" value="P-loop containing nucleoside triphosphate hydrolases"/>
    <property type="match status" value="1"/>
</dbReference>
<dbReference type="InterPro" id="IPR027417">
    <property type="entry name" value="P-loop_NTPase"/>
</dbReference>
<accession>A0A1G4U3Y9</accession>
<dbReference type="RefSeq" id="WP_092588365.1">
    <property type="nucleotide sequence ID" value="NZ_FMTM01000016.1"/>
</dbReference>